<evidence type="ECO:0000256" key="1">
    <source>
        <dbReference type="ARBA" id="ARBA00001554"/>
    </source>
</evidence>
<evidence type="ECO:0000313" key="7">
    <source>
        <dbReference type="Proteomes" id="UP000240542"/>
    </source>
</evidence>
<dbReference type="SUPFAM" id="SSF55248">
    <property type="entry name" value="PCD-like"/>
    <property type="match status" value="1"/>
</dbReference>
<dbReference type="Pfam" id="PF01329">
    <property type="entry name" value="Pterin_4a"/>
    <property type="match status" value="1"/>
</dbReference>
<dbReference type="Gene3D" id="3.30.1360.20">
    <property type="entry name" value="Transcriptional coactivator/pterin dehydratase"/>
    <property type="match status" value="1"/>
</dbReference>
<evidence type="ECO:0000256" key="4">
    <source>
        <dbReference type="ARBA" id="ARBA00021735"/>
    </source>
</evidence>
<dbReference type="Proteomes" id="UP000240542">
    <property type="component" value="Unassembled WGS sequence"/>
</dbReference>
<evidence type="ECO:0000256" key="2">
    <source>
        <dbReference type="ARBA" id="ARBA00006472"/>
    </source>
</evidence>
<dbReference type="AlphaFoldDB" id="A0A2P8DP91"/>
<dbReference type="RefSeq" id="WP_170134175.1">
    <property type="nucleotide sequence ID" value="NZ_PYGA01000004.1"/>
</dbReference>
<dbReference type="InterPro" id="IPR036428">
    <property type="entry name" value="PCD_sf"/>
</dbReference>
<protein>
    <recommendedName>
        <fullName evidence="4">Putative pterin-4-alpha-carbinolamine dehydratase</fullName>
        <ecNumber evidence="3">4.2.1.96</ecNumber>
    </recommendedName>
</protein>
<dbReference type="GO" id="GO:0006729">
    <property type="term" value="P:tetrahydrobiopterin biosynthetic process"/>
    <property type="evidence" value="ECO:0007669"/>
    <property type="project" value="InterPro"/>
</dbReference>
<accession>A0A2P8DP91</accession>
<comment type="similarity">
    <text evidence="2">Belongs to the pterin-4-alpha-carbinolamine dehydratase family.</text>
</comment>
<dbReference type="EMBL" id="PYGA01000004">
    <property type="protein sequence ID" value="PSK99034.1"/>
    <property type="molecule type" value="Genomic_DNA"/>
</dbReference>
<evidence type="ECO:0000256" key="3">
    <source>
        <dbReference type="ARBA" id="ARBA00013252"/>
    </source>
</evidence>
<proteinExistence type="inferred from homology"/>
<dbReference type="EC" id="4.2.1.96" evidence="3"/>
<reference evidence="6 7" key="1">
    <citation type="submission" date="2018-03" db="EMBL/GenBank/DDBJ databases">
        <title>Genomic Encyclopedia of Archaeal and Bacterial Type Strains, Phase II (KMG-II): from individual species to whole genera.</title>
        <authorList>
            <person name="Goeker M."/>
        </authorList>
    </citation>
    <scope>NUCLEOTIDE SEQUENCE [LARGE SCALE GENOMIC DNA]</scope>
    <source>
        <strain evidence="6 7">DSM 45312</strain>
    </source>
</reference>
<dbReference type="GO" id="GO:0008124">
    <property type="term" value="F:4-alpha-hydroxytetrahydrobiopterin dehydratase activity"/>
    <property type="evidence" value="ECO:0007669"/>
    <property type="project" value="UniProtKB-EC"/>
</dbReference>
<gene>
    <name evidence="6" type="ORF">CLV63_104258</name>
</gene>
<comment type="catalytic activity">
    <reaction evidence="1">
        <text>(4aS,6R)-4a-hydroxy-L-erythro-5,6,7,8-tetrahydrobiopterin = (6R)-L-erythro-6,7-dihydrobiopterin + H2O</text>
        <dbReference type="Rhea" id="RHEA:11920"/>
        <dbReference type="ChEBI" id="CHEBI:15377"/>
        <dbReference type="ChEBI" id="CHEBI:15642"/>
        <dbReference type="ChEBI" id="CHEBI:43120"/>
        <dbReference type="EC" id="4.2.1.96"/>
    </reaction>
</comment>
<keyword evidence="5" id="KW-0456">Lyase</keyword>
<dbReference type="InterPro" id="IPR001533">
    <property type="entry name" value="Pterin_deHydtase"/>
</dbReference>
<sequence length="102" mass="10578">MTAEPLSDEDVATALVGLANWEHQVDSLARLAPTDRVAEFRMVVAQVSGDARDHVATVETPNGVVLRVATPEAGGVTAQDVEIAARIEQAIEGAGSQSTPDG</sequence>
<keyword evidence="7" id="KW-1185">Reference proteome</keyword>
<comment type="caution">
    <text evidence="6">The sequence shown here is derived from an EMBL/GenBank/DDBJ whole genome shotgun (WGS) entry which is preliminary data.</text>
</comment>
<evidence type="ECO:0000256" key="5">
    <source>
        <dbReference type="ARBA" id="ARBA00023239"/>
    </source>
</evidence>
<organism evidence="6 7">
    <name type="scientific">Murinocardiopsis flavida</name>
    <dbReference type="NCBI Taxonomy" id="645275"/>
    <lineage>
        <taxon>Bacteria</taxon>
        <taxon>Bacillati</taxon>
        <taxon>Actinomycetota</taxon>
        <taxon>Actinomycetes</taxon>
        <taxon>Streptosporangiales</taxon>
        <taxon>Nocardiopsidaceae</taxon>
        <taxon>Murinocardiopsis</taxon>
    </lineage>
</organism>
<evidence type="ECO:0000313" key="6">
    <source>
        <dbReference type="EMBL" id="PSK99034.1"/>
    </source>
</evidence>
<name>A0A2P8DP91_9ACTN</name>